<sequence>MINKILDYRLFCISALKVKRNSTSTDFIMPTSQYSDHDHLCKLPPVQIVSFEFCRNEIYKNKDTKTGEQQQDGAVRDKGLWEGGASKINTVLRHRSRSRRLLDPPTDAIASLDKSVSLDCND</sequence>
<dbReference type="Proteomes" id="UP000054776">
    <property type="component" value="Unassembled WGS sequence"/>
</dbReference>
<gene>
    <name evidence="1" type="ORF">T01_4939</name>
</gene>
<proteinExistence type="predicted"/>
<dbReference type="AlphaFoldDB" id="A0A0V1ASU2"/>
<dbReference type="InParanoid" id="A0A0V1ASU2"/>
<comment type="caution">
    <text evidence="1">The sequence shown here is derived from an EMBL/GenBank/DDBJ whole genome shotgun (WGS) entry which is preliminary data.</text>
</comment>
<dbReference type="EMBL" id="JYDH01000232">
    <property type="protein sequence ID" value="KRY27844.1"/>
    <property type="molecule type" value="Genomic_DNA"/>
</dbReference>
<organism evidence="1 2">
    <name type="scientific">Trichinella spiralis</name>
    <name type="common">Trichina worm</name>
    <dbReference type="NCBI Taxonomy" id="6334"/>
    <lineage>
        <taxon>Eukaryota</taxon>
        <taxon>Metazoa</taxon>
        <taxon>Ecdysozoa</taxon>
        <taxon>Nematoda</taxon>
        <taxon>Enoplea</taxon>
        <taxon>Dorylaimia</taxon>
        <taxon>Trichinellida</taxon>
        <taxon>Trichinellidae</taxon>
        <taxon>Trichinella</taxon>
    </lineage>
</organism>
<name>A0A0V1ASU2_TRISP</name>
<keyword evidence="2" id="KW-1185">Reference proteome</keyword>
<evidence type="ECO:0000313" key="2">
    <source>
        <dbReference type="Proteomes" id="UP000054776"/>
    </source>
</evidence>
<accession>A0A0V1ASU2</accession>
<protein>
    <submittedName>
        <fullName evidence="1">Uncharacterized protein</fullName>
    </submittedName>
</protein>
<evidence type="ECO:0000313" key="1">
    <source>
        <dbReference type="EMBL" id="KRY27844.1"/>
    </source>
</evidence>
<reference evidence="1 2" key="1">
    <citation type="submission" date="2015-01" db="EMBL/GenBank/DDBJ databases">
        <title>Evolution of Trichinella species and genotypes.</title>
        <authorList>
            <person name="Korhonen P.K."/>
            <person name="Edoardo P."/>
            <person name="Giuseppe L.R."/>
            <person name="Gasser R.B."/>
        </authorList>
    </citation>
    <scope>NUCLEOTIDE SEQUENCE [LARGE SCALE GENOMIC DNA]</scope>
    <source>
        <strain evidence="1">ISS3</strain>
    </source>
</reference>